<accession>A0A4V1BX27</accession>
<reference evidence="1 3" key="1">
    <citation type="submission" date="2019-03" db="EMBL/GenBank/DDBJ databases">
        <title>Long-read sequencing reveals hyperdense prophage content in a complex bacterial symbiont genome.</title>
        <authorList>
            <person name="Frost C.L."/>
            <person name="Siozios S."/>
            <person name="Nadal-Jimenez P."/>
            <person name="Brockhurst M.A."/>
            <person name="King K.C."/>
            <person name="Darby A.C."/>
            <person name="Hurst G.D.D."/>
        </authorList>
    </citation>
    <scope>NUCLEOTIDE SEQUENCE [LARGE SCALE GENOMIC DNA]</scope>
    <source>
        <strain evidence="1 3">FIN</strain>
    </source>
</reference>
<evidence type="ECO:0000313" key="2">
    <source>
        <dbReference type="EMBL" id="WGM04519.1"/>
    </source>
</evidence>
<dbReference type="AlphaFoldDB" id="A0A4V1BX27"/>
<dbReference type="RefSeq" id="WP_026824126.1">
    <property type="nucleotide sequence ID" value="NZ_CP038613.1"/>
</dbReference>
<reference evidence="2" key="2">
    <citation type="submission" date="2023-04" db="EMBL/GenBank/DDBJ databases">
        <title>Genome dynamics across the evolutionary transition to endosymbiosis.</title>
        <authorList>
            <person name="Siozios S."/>
            <person name="Nadal-Jimenez P."/>
            <person name="Azagi T."/>
            <person name="Sprong H."/>
            <person name="Frost C.L."/>
            <person name="Parratt S.R."/>
            <person name="Taylor G."/>
            <person name="Brettell L."/>
            <person name="Lew K.C."/>
            <person name="Croft L."/>
            <person name="King K.C."/>
            <person name="Brockhurst M.A."/>
            <person name="Hypsa V."/>
            <person name="Novakova E."/>
            <person name="Darby A.C."/>
            <person name="Hurst G.D.D."/>
        </authorList>
    </citation>
    <scope>NUCLEOTIDE SEQUENCE</scope>
    <source>
        <strain evidence="2">ANv_CAN</strain>
    </source>
</reference>
<dbReference type="EMBL" id="CP123523">
    <property type="protein sequence ID" value="WGM04519.1"/>
    <property type="molecule type" value="Genomic_DNA"/>
</dbReference>
<dbReference type="EMBL" id="CP038613">
    <property type="protein sequence ID" value="QBY44233.1"/>
    <property type="molecule type" value="Genomic_DNA"/>
</dbReference>
<dbReference type="Proteomes" id="UP001177592">
    <property type="component" value="Chromosome"/>
</dbReference>
<evidence type="ECO:0000313" key="1">
    <source>
        <dbReference type="EMBL" id="QBY44233.1"/>
    </source>
</evidence>
<gene>
    <name evidence="1" type="ORF">ArsFIN_28100</name>
    <name evidence="2" type="ORF">QE258_12895</name>
</gene>
<dbReference type="KEGG" id="ans:ArsFIN_28100"/>
<dbReference type="GeneID" id="96877814"/>
<proteinExistence type="predicted"/>
<evidence type="ECO:0000313" key="3">
    <source>
        <dbReference type="Proteomes" id="UP000295134"/>
    </source>
</evidence>
<organism evidence="1 3">
    <name type="scientific">Arsenophonus nasoniae</name>
    <name type="common">son-killer infecting Nasonia vitripennis</name>
    <dbReference type="NCBI Taxonomy" id="638"/>
    <lineage>
        <taxon>Bacteria</taxon>
        <taxon>Pseudomonadati</taxon>
        <taxon>Pseudomonadota</taxon>
        <taxon>Gammaproteobacteria</taxon>
        <taxon>Enterobacterales</taxon>
        <taxon>Morganellaceae</taxon>
        <taxon>Arsenophonus</taxon>
    </lineage>
</organism>
<protein>
    <submittedName>
        <fullName evidence="1">Uncharacterized protein</fullName>
    </submittedName>
</protein>
<sequence>MGNNFTLLAKIFDISEQIELLQRISFSLSGEERDVLNALVLDKAIELKSLSMKVRDQIELTNDAHTNSETINATNKAYPEKQKKFTEYFSTRKNKS</sequence>
<name>A0A4V1BX27_9GAMM</name>
<keyword evidence="4" id="KW-1185">Reference proteome</keyword>
<dbReference type="Proteomes" id="UP000295134">
    <property type="component" value="Chromosome"/>
</dbReference>
<evidence type="ECO:0000313" key="4">
    <source>
        <dbReference type="Proteomes" id="UP001177592"/>
    </source>
</evidence>